<comment type="caution">
    <text evidence="3">The sequence shown here is derived from an EMBL/GenBank/DDBJ whole genome shotgun (WGS) entry which is preliminary data.</text>
</comment>
<dbReference type="Pfam" id="PF13365">
    <property type="entry name" value="Trypsin_2"/>
    <property type="match status" value="1"/>
</dbReference>
<protein>
    <submittedName>
        <fullName evidence="3">Serine protease</fullName>
    </submittedName>
</protein>
<gene>
    <name evidence="3" type="ORF">BIV24_01265</name>
</gene>
<dbReference type="InterPro" id="IPR043504">
    <property type="entry name" value="Peptidase_S1_PA_chymotrypsin"/>
</dbReference>
<dbReference type="PANTHER" id="PTHR15462:SF8">
    <property type="entry name" value="SERINE PROTEASE"/>
    <property type="match status" value="1"/>
</dbReference>
<sequence>MNLIRRPPGNRRHAFFGALVLLAVTNSSVAAADGGTGPLGATIQAEAGLDSARIGPLFGPAALEGGHFCTASVVHSKRGNLIVTAAHCLNSKGALWFAPGYRDGKAPYGVWKVTKKFVPDTWNGDQDENSDVGFAALESVGGVNVEDIVGGNRFATGRSTGATAVTITGYPNSEENPITCTNKPSAHSRTQQRIECPDFTGGTSGSPWVNNEGEIVGILGGHEQGGSTSDISYSVVLNSKAAALYRTASGK</sequence>
<evidence type="ECO:0000256" key="2">
    <source>
        <dbReference type="SAM" id="SignalP"/>
    </source>
</evidence>
<keyword evidence="3" id="KW-0645">Protease</keyword>
<dbReference type="PANTHER" id="PTHR15462">
    <property type="entry name" value="SERINE PROTEASE"/>
    <property type="match status" value="1"/>
</dbReference>
<dbReference type="RefSeq" id="WP_071364222.1">
    <property type="nucleotide sequence ID" value="NZ_MLYP01000004.1"/>
</dbReference>
<accession>A0A1S2Q651</accession>
<dbReference type="OrthoDB" id="3507155at2"/>
<dbReference type="InterPro" id="IPR009003">
    <property type="entry name" value="Peptidase_S1_PA"/>
</dbReference>
<keyword evidence="1 2" id="KW-0732">Signal</keyword>
<evidence type="ECO:0000256" key="1">
    <source>
        <dbReference type="ARBA" id="ARBA00022729"/>
    </source>
</evidence>
<evidence type="ECO:0000313" key="3">
    <source>
        <dbReference type="EMBL" id="OIK01091.1"/>
    </source>
</evidence>
<dbReference type="SUPFAM" id="SSF50494">
    <property type="entry name" value="Trypsin-like serine proteases"/>
    <property type="match status" value="1"/>
</dbReference>
<dbReference type="PROSITE" id="PS00134">
    <property type="entry name" value="TRYPSIN_HIS"/>
    <property type="match status" value="1"/>
</dbReference>
<dbReference type="GO" id="GO:0004252">
    <property type="term" value="F:serine-type endopeptidase activity"/>
    <property type="evidence" value="ECO:0007669"/>
    <property type="project" value="InterPro"/>
</dbReference>
<dbReference type="InterPro" id="IPR050966">
    <property type="entry name" value="Glutamyl_endopeptidase"/>
</dbReference>
<dbReference type="InterPro" id="IPR018114">
    <property type="entry name" value="TRYPSIN_HIS"/>
</dbReference>
<feature type="signal peptide" evidence="2">
    <location>
        <begin position="1"/>
        <end position="32"/>
    </location>
</feature>
<keyword evidence="3" id="KW-0378">Hydrolase</keyword>
<dbReference type="STRING" id="1428652.BIV24_01265"/>
<feature type="chain" id="PRO_5010211514" evidence="2">
    <location>
        <begin position="33"/>
        <end position="251"/>
    </location>
</feature>
<dbReference type="Proteomes" id="UP000179935">
    <property type="component" value="Unassembled WGS sequence"/>
</dbReference>
<evidence type="ECO:0000313" key="4">
    <source>
        <dbReference type="Proteomes" id="UP000179935"/>
    </source>
</evidence>
<keyword evidence="4" id="KW-1185">Reference proteome</keyword>
<organism evidence="3 4">
    <name type="scientific">Streptomyces colonosanans</name>
    <dbReference type="NCBI Taxonomy" id="1428652"/>
    <lineage>
        <taxon>Bacteria</taxon>
        <taxon>Bacillati</taxon>
        <taxon>Actinomycetota</taxon>
        <taxon>Actinomycetes</taxon>
        <taxon>Kitasatosporales</taxon>
        <taxon>Streptomycetaceae</taxon>
        <taxon>Streptomyces</taxon>
    </lineage>
</organism>
<reference evidence="3 4" key="1">
    <citation type="submission" date="2016-10" db="EMBL/GenBank/DDBJ databases">
        <title>Genome sequence of Streptomyces sp. MUSC 93.</title>
        <authorList>
            <person name="Lee L.-H."/>
            <person name="Ser H.-L."/>
            <person name="Law J.W.-F."/>
        </authorList>
    </citation>
    <scope>NUCLEOTIDE SEQUENCE [LARGE SCALE GENOMIC DNA]</scope>
    <source>
        <strain evidence="3 4">MUSC 93</strain>
    </source>
</reference>
<dbReference type="EMBL" id="MLYP01000004">
    <property type="protein sequence ID" value="OIK01091.1"/>
    <property type="molecule type" value="Genomic_DNA"/>
</dbReference>
<name>A0A1S2Q651_9ACTN</name>
<dbReference type="AlphaFoldDB" id="A0A1S2Q651"/>
<dbReference type="GO" id="GO:0006508">
    <property type="term" value="P:proteolysis"/>
    <property type="evidence" value="ECO:0007669"/>
    <property type="project" value="UniProtKB-KW"/>
</dbReference>
<proteinExistence type="predicted"/>
<dbReference type="Gene3D" id="2.40.10.10">
    <property type="entry name" value="Trypsin-like serine proteases"/>
    <property type="match status" value="2"/>
</dbReference>